<evidence type="ECO:0000256" key="1">
    <source>
        <dbReference type="SAM" id="SignalP"/>
    </source>
</evidence>
<feature type="signal peptide" evidence="1">
    <location>
        <begin position="1"/>
        <end position="30"/>
    </location>
</feature>
<feature type="domain" description="DUF695" evidence="2">
    <location>
        <begin position="49"/>
        <end position="165"/>
    </location>
</feature>
<evidence type="ECO:0000313" key="4">
    <source>
        <dbReference type="Proteomes" id="UP000319502"/>
    </source>
</evidence>
<evidence type="ECO:0000259" key="2">
    <source>
        <dbReference type="Pfam" id="PF05117"/>
    </source>
</evidence>
<dbReference type="OrthoDB" id="117129at2"/>
<feature type="chain" id="PRO_5021837184" evidence="1">
    <location>
        <begin position="31"/>
        <end position="171"/>
    </location>
</feature>
<dbReference type="EMBL" id="VMNK01000030">
    <property type="protein sequence ID" value="TVO50570.1"/>
    <property type="molecule type" value="Genomic_DNA"/>
</dbReference>
<dbReference type="Pfam" id="PF05117">
    <property type="entry name" value="DUF695"/>
    <property type="match status" value="1"/>
</dbReference>
<gene>
    <name evidence="3" type="ORF">FHP91_20955</name>
</gene>
<accession>A0A557QCF4</accession>
<reference evidence="3 4" key="1">
    <citation type="submission" date="2019-07" db="EMBL/GenBank/DDBJ databases">
        <title>The pathways for chlorine oxyanion respiration interact through the shared metabolite chlorate.</title>
        <authorList>
            <person name="Barnum T.P."/>
            <person name="Cheng Y."/>
            <person name="Hill K.A."/>
            <person name="Lucas L.N."/>
            <person name="Carlson H.K."/>
            <person name="Coates J.D."/>
        </authorList>
    </citation>
    <scope>NUCLEOTIDE SEQUENCE [LARGE SCALE GENOMIC DNA]</scope>
    <source>
        <strain evidence="3 4">SFB-3</strain>
    </source>
</reference>
<proteinExistence type="predicted"/>
<dbReference type="InterPro" id="IPR016097">
    <property type="entry name" value="DUF695"/>
</dbReference>
<organism evidence="3 4">
    <name type="scientific">Denitromonas halophila</name>
    <dbReference type="NCBI Taxonomy" id="1629404"/>
    <lineage>
        <taxon>Bacteria</taxon>
        <taxon>Pseudomonadati</taxon>
        <taxon>Pseudomonadota</taxon>
        <taxon>Betaproteobacteria</taxon>
        <taxon>Rhodocyclales</taxon>
        <taxon>Zoogloeaceae</taxon>
        <taxon>Denitromonas</taxon>
    </lineage>
</organism>
<evidence type="ECO:0000313" key="3">
    <source>
        <dbReference type="EMBL" id="TVO50570.1"/>
    </source>
</evidence>
<comment type="caution">
    <text evidence="3">The sequence shown here is derived from an EMBL/GenBank/DDBJ whole genome shotgun (WGS) entry which is preliminary data.</text>
</comment>
<keyword evidence="4" id="KW-1185">Reference proteome</keyword>
<protein>
    <submittedName>
        <fullName evidence="3">DUF695 domain-containing protein</fullName>
    </submittedName>
</protein>
<sequence length="171" mass="19212">MYVMNSDIVRHMKHFLLLAAVAFSTASAMAEDVTSWATAVSKQAGTGRAIIFRYAKDFRDGFNESAFPDRVILVWKYKSDSGMPGLNEHGAMDRMEDLLEPMIGESGESVLVLVSTGENLREWIFYAKTGKKFLAALNKALAGQPRFPIEVHTGRDPEWSSYVRFRKGVRE</sequence>
<name>A0A557QCF4_9RHOO</name>
<dbReference type="AlphaFoldDB" id="A0A557QCF4"/>
<dbReference type="Proteomes" id="UP000319502">
    <property type="component" value="Unassembled WGS sequence"/>
</dbReference>
<keyword evidence="1" id="KW-0732">Signal</keyword>